<dbReference type="Proteomes" id="UP001497535">
    <property type="component" value="Unassembled WGS sequence"/>
</dbReference>
<sequence>MAKESNHSQHAHNYAQLFLFYPYNFSFQFPFEGVHADKGDNLQFYLQDWNCLILEELNILSPSQVTKKLF</sequence>
<evidence type="ECO:0000313" key="2">
    <source>
        <dbReference type="Proteomes" id="UP001497535"/>
    </source>
</evidence>
<reference evidence="1" key="1">
    <citation type="submission" date="2023-11" db="EMBL/GenBank/DDBJ databases">
        <authorList>
            <person name="Poullet M."/>
        </authorList>
    </citation>
    <scope>NUCLEOTIDE SEQUENCE</scope>
    <source>
        <strain evidence="1">E1834</strain>
    </source>
</reference>
<proteinExistence type="predicted"/>
<gene>
    <name evidence="1" type="ORF">MENTE1834_LOCUS3700</name>
</gene>
<protein>
    <submittedName>
        <fullName evidence="1">Uncharacterized protein</fullName>
    </submittedName>
</protein>
<keyword evidence="2" id="KW-1185">Reference proteome</keyword>
<organism evidence="1 2">
    <name type="scientific">Meloidogyne enterolobii</name>
    <name type="common">Root-knot nematode worm</name>
    <name type="synonym">Meloidogyne mayaguensis</name>
    <dbReference type="NCBI Taxonomy" id="390850"/>
    <lineage>
        <taxon>Eukaryota</taxon>
        <taxon>Metazoa</taxon>
        <taxon>Ecdysozoa</taxon>
        <taxon>Nematoda</taxon>
        <taxon>Chromadorea</taxon>
        <taxon>Rhabditida</taxon>
        <taxon>Tylenchina</taxon>
        <taxon>Tylenchomorpha</taxon>
        <taxon>Tylenchoidea</taxon>
        <taxon>Meloidogynidae</taxon>
        <taxon>Meloidogyninae</taxon>
        <taxon>Meloidogyne</taxon>
    </lineage>
</organism>
<comment type="caution">
    <text evidence="1">The sequence shown here is derived from an EMBL/GenBank/DDBJ whole genome shotgun (WGS) entry which is preliminary data.</text>
</comment>
<name>A0ACB0XUQ2_MELEN</name>
<accession>A0ACB0XUQ2</accession>
<evidence type="ECO:0000313" key="1">
    <source>
        <dbReference type="EMBL" id="CAK5018026.1"/>
    </source>
</evidence>
<dbReference type="EMBL" id="CAVMJV010000003">
    <property type="protein sequence ID" value="CAK5018026.1"/>
    <property type="molecule type" value="Genomic_DNA"/>
</dbReference>